<evidence type="ECO:0000313" key="4">
    <source>
        <dbReference type="Proteomes" id="UP000008810"/>
    </source>
</evidence>
<feature type="compositionally biased region" description="Gly residues" evidence="1">
    <location>
        <begin position="102"/>
        <end position="111"/>
    </location>
</feature>
<feature type="region of interest" description="Disordered" evidence="1">
    <location>
        <begin position="131"/>
        <end position="172"/>
    </location>
</feature>
<dbReference type="EMBL" id="CM000883">
    <property type="protein sequence ID" value="KQJ87633.1"/>
    <property type="molecule type" value="Genomic_DNA"/>
</dbReference>
<proteinExistence type="predicted"/>
<feature type="compositionally biased region" description="Gly residues" evidence="1">
    <location>
        <begin position="131"/>
        <end position="152"/>
    </location>
</feature>
<dbReference type="Proteomes" id="UP000008810">
    <property type="component" value="Chromosome 4"/>
</dbReference>
<name>A0A0Q3PEC9_BRADI</name>
<feature type="compositionally biased region" description="Basic residues" evidence="1">
    <location>
        <begin position="1"/>
        <end position="10"/>
    </location>
</feature>
<evidence type="ECO:0000256" key="1">
    <source>
        <dbReference type="SAM" id="MobiDB-lite"/>
    </source>
</evidence>
<reference evidence="2 3" key="1">
    <citation type="journal article" date="2010" name="Nature">
        <title>Genome sequencing and analysis of the model grass Brachypodium distachyon.</title>
        <authorList>
            <consortium name="International Brachypodium Initiative"/>
        </authorList>
    </citation>
    <scope>NUCLEOTIDE SEQUENCE [LARGE SCALE GENOMIC DNA]</scope>
    <source>
        <strain evidence="2 3">Bd21</strain>
    </source>
</reference>
<accession>A0A0Q3PEC9</accession>
<dbReference type="AlphaFoldDB" id="A0A0Q3PEC9"/>
<evidence type="ECO:0000313" key="3">
    <source>
        <dbReference type="EnsemblPlants" id="KQJ87633"/>
    </source>
</evidence>
<reference evidence="2" key="2">
    <citation type="submission" date="2017-06" db="EMBL/GenBank/DDBJ databases">
        <title>WGS assembly of Brachypodium distachyon.</title>
        <authorList>
            <consortium name="The International Brachypodium Initiative"/>
            <person name="Lucas S."/>
            <person name="Harmon-Smith M."/>
            <person name="Lail K."/>
            <person name="Tice H."/>
            <person name="Grimwood J."/>
            <person name="Bruce D."/>
            <person name="Barry K."/>
            <person name="Shu S."/>
            <person name="Lindquist E."/>
            <person name="Wang M."/>
            <person name="Pitluck S."/>
            <person name="Vogel J.P."/>
            <person name="Garvin D.F."/>
            <person name="Mockler T.C."/>
            <person name="Schmutz J."/>
            <person name="Rokhsar D."/>
            <person name="Bevan M.W."/>
        </authorList>
    </citation>
    <scope>NUCLEOTIDE SEQUENCE</scope>
    <source>
        <strain evidence="2">Bd21</strain>
    </source>
</reference>
<dbReference type="InParanoid" id="A0A0Q3PEC9"/>
<sequence length="172" mass="18979">MPGRHRRLPSHRVPGLPPIAEHHPRRLPIFSFSTISKRINKRFFWDRWEGYVRGKQDEIFLPANPRQATQRRRWPAVLRRFPPRTARGRGGRPRADAEAEDGGVGVGSAGNDVGGQRWGWVAAAAAGEAGGWRRAGGIGRGRGHARGGGGACESGEERQGRRGRLLELNGWS</sequence>
<keyword evidence="4" id="KW-1185">Reference proteome</keyword>
<evidence type="ECO:0000313" key="2">
    <source>
        <dbReference type="EMBL" id="KQJ87633.1"/>
    </source>
</evidence>
<dbReference type="Gramene" id="KQJ87633">
    <property type="protein sequence ID" value="KQJ87633"/>
    <property type="gene ID" value="BRADI_4g12672v3"/>
</dbReference>
<organism evidence="2">
    <name type="scientific">Brachypodium distachyon</name>
    <name type="common">Purple false brome</name>
    <name type="synonym">Trachynia distachya</name>
    <dbReference type="NCBI Taxonomy" id="15368"/>
    <lineage>
        <taxon>Eukaryota</taxon>
        <taxon>Viridiplantae</taxon>
        <taxon>Streptophyta</taxon>
        <taxon>Embryophyta</taxon>
        <taxon>Tracheophyta</taxon>
        <taxon>Spermatophyta</taxon>
        <taxon>Magnoliopsida</taxon>
        <taxon>Liliopsida</taxon>
        <taxon>Poales</taxon>
        <taxon>Poaceae</taxon>
        <taxon>BOP clade</taxon>
        <taxon>Pooideae</taxon>
        <taxon>Stipodae</taxon>
        <taxon>Brachypodieae</taxon>
        <taxon>Brachypodium</taxon>
    </lineage>
</organism>
<reference evidence="3" key="3">
    <citation type="submission" date="2018-08" db="UniProtKB">
        <authorList>
            <consortium name="EnsemblPlants"/>
        </authorList>
    </citation>
    <scope>IDENTIFICATION</scope>
    <source>
        <strain evidence="3">cv. Bd21</strain>
    </source>
</reference>
<dbReference type="EnsemblPlants" id="KQJ87633">
    <property type="protein sequence ID" value="KQJ87633"/>
    <property type="gene ID" value="BRADI_4g12672v3"/>
</dbReference>
<protein>
    <submittedName>
        <fullName evidence="2 3">Uncharacterized protein</fullName>
    </submittedName>
</protein>
<feature type="region of interest" description="Disordered" evidence="1">
    <location>
        <begin position="80"/>
        <end position="111"/>
    </location>
</feature>
<gene>
    <name evidence="2" type="ORF">BRADI_4g12672v3</name>
</gene>
<feature type="region of interest" description="Disordered" evidence="1">
    <location>
        <begin position="1"/>
        <end position="20"/>
    </location>
</feature>